<feature type="transmembrane region" description="Helical" evidence="1">
    <location>
        <begin position="145"/>
        <end position="164"/>
    </location>
</feature>
<proteinExistence type="predicted"/>
<gene>
    <name evidence="2" type="ORF">ROSEINA2194_01206</name>
</gene>
<name>C0FR52_9FIRM</name>
<comment type="caution">
    <text evidence="2">The sequence shown here is derived from an EMBL/GenBank/DDBJ whole genome shotgun (WGS) entry which is preliminary data.</text>
</comment>
<dbReference type="GO" id="GO:0008643">
    <property type="term" value="P:carbohydrate transport"/>
    <property type="evidence" value="ECO:0007669"/>
    <property type="project" value="InterPro"/>
</dbReference>
<evidence type="ECO:0000313" key="2">
    <source>
        <dbReference type="EMBL" id="EEG94914.1"/>
    </source>
</evidence>
<evidence type="ECO:0000256" key="1">
    <source>
        <dbReference type="SAM" id="Phobius"/>
    </source>
</evidence>
<organism evidence="2 3">
    <name type="scientific">Roseburia inulinivorans DSM 16841</name>
    <dbReference type="NCBI Taxonomy" id="622312"/>
    <lineage>
        <taxon>Bacteria</taxon>
        <taxon>Bacillati</taxon>
        <taxon>Bacillota</taxon>
        <taxon>Clostridia</taxon>
        <taxon>Lachnospirales</taxon>
        <taxon>Lachnospiraceae</taxon>
        <taxon>Roseburia</taxon>
    </lineage>
</organism>
<keyword evidence="1" id="KW-0812">Transmembrane</keyword>
<reference evidence="2 3" key="1">
    <citation type="submission" date="2009-02" db="EMBL/GenBank/DDBJ databases">
        <authorList>
            <person name="Fulton L."/>
            <person name="Clifton S."/>
            <person name="Fulton B."/>
            <person name="Xu J."/>
            <person name="Minx P."/>
            <person name="Pepin K.H."/>
            <person name="Johnson M."/>
            <person name="Bhonagiri V."/>
            <person name="Nash W.E."/>
            <person name="Mardis E.R."/>
            <person name="Wilson R.K."/>
        </authorList>
    </citation>
    <scope>NUCLEOTIDE SEQUENCE [LARGE SCALE GENOMIC DNA]</scope>
    <source>
        <strain evidence="2 3">DSM 16841</strain>
    </source>
</reference>
<dbReference type="PANTHER" id="PTHR11328">
    <property type="entry name" value="MAJOR FACILITATOR SUPERFAMILY DOMAIN-CONTAINING PROTEIN"/>
    <property type="match status" value="1"/>
</dbReference>
<protein>
    <submittedName>
        <fullName evidence="2">Uncharacterized protein</fullName>
    </submittedName>
</protein>
<dbReference type="InterPro" id="IPR039672">
    <property type="entry name" value="MFS_2"/>
</dbReference>
<dbReference type="eggNOG" id="COG2211">
    <property type="taxonomic scope" value="Bacteria"/>
</dbReference>
<dbReference type="Pfam" id="PF13347">
    <property type="entry name" value="MFS_2"/>
    <property type="match status" value="1"/>
</dbReference>
<dbReference type="Proteomes" id="UP000003561">
    <property type="component" value="Unassembled WGS sequence"/>
</dbReference>
<dbReference type="SUPFAM" id="SSF103473">
    <property type="entry name" value="MFS general substrate transporter"/>
    <property type="match status" value="1"/>
</dbReference>
<feature type="transmembrane region" description="Helical" evidence="1">
    <location>
        <begin position="53"/>
        <end position="82"/>
    </location>
</feature>
<keyword evidence="1" id="KW-0472">Membrane</keyword>
<dbReference type="PANTHER" id="PTHR11328:SF24">
    <property type="entry name" value="MAJOR FACILITATOR SUPERFAMILY (MFS) PROFILE DOMAIN-CONTAINING PROTEIN"/>
    <property type="match status" value="1"/>
</dbReference>
<dbReference type="AlphaFoldDB" id="C0FR52"/>
<feature type="transmembrane region" description="Helical" evidence="1">
    <location>
        <begin position="103"/>
        <end position="125"/>
    </location>
</feature>
<dbReference type="EMBL" id="ACFY01000052">
    <property type="protein sequence ID" value="EEG94914.1"/>
    <property type="molecule type" value="Genomic_DNA"/>
</dbReference>
<feature type="transmembrane region" description="Helical" evidence="1">
    <location>
        <begin position="27"/>
        <end position="47"/>
    </location>
</feature>
<sequence>MVGGGCQILAMMILFPVLRRFMDTIKIFYTCFGMAVTGYILIIIISATGTSSVGWLFIPAAFIMSAVGVLNVIITVFLANTVDYGEFKNSRRDESVIFSMQTFVVKLASGIAGFISSMVLFVFHISSNKEAVVTEPIAASSRMGLRLSMTIIPIVVLVIGFIVFKKRYILTDRKLAEISKELEKNIRIKRGENHDSDS</sequence>
<dbReference type="GO" id="GO:0005886">
    <property type="term" value="C:plasma membrane"/>
    <property type="evidence" value="ECO:0007669"/>
    <property type="project" value="TreeGrafter"/>
</dbReference>
<evidence type="ECO:0000313" key="3">
    <source>
        <dbReference type="Proteomes" id="UP000003561"/>
    </source>
</evidence>
<dbReference type="GO" id="GO:0015293">
    <property type="term" value="F:symporter activity"/>
    <property type="evidence" value="ECO:0007669"/>
    <property type="project" value="InterPro"/>
</dbReference>
<keyword evidence="1" id="KW-1133">Transmembrane helix</keyword>
<reference evidence="2 3" key="2">
    <citation type="submission" date="2009-03" db="EMBL/GenBank/DDBJ databases">
        <title>Draft genome sequence of Roseburia inulinivorans (DSM 16841).</title>
        <authorList>
            <person name="Sudarsanam P."/>
            <person name="Ley R."/>
            <person name="Guruge J."/>
            <person name="Turnbaugh P.J."/>
            <person name="Mahowald M."/>
            <person name="Liep D."/>
            <person name="Gordon J."/>
        </authorList>
    </citation>
    <scope>NUCLEOTIDE SEQUENCE [LARGE SCALE GENOMIC DNA]</scope>
    <source>
        <strain evidence="2 3">DSM 16841</strain>
    </source>
</reference>
<accession>C0FR52</accession>
<dbReference type="InterPro" id="IPR036259">
    <property type="entry name" value="MFS_trans_sf"/>
</dbReference>